<dbReference type="Proteomes" id="UP001497512">
    <property type="component" value="Chromosome 2"/>
</dbReference>
<gene>
    <name evidence="6" type="ORF">CSSPTR1EN2_LOCUS12450</name>
</gene>
<accession>A0ABP0U803</accession>
<keyword evidence="4" id="KW-1133">Transmembrane helix</keyword>
<keyword evidence="5" id="KW-0472">Membrane</keyword>
<evidence type="ECO:0000313" key="7">
    <source>
        <dbReference type="Proteomes" id="UP001497512"/>
    </source>
</evidence>
<proteinExistence type="inferred from homology"/>
<dbReference type="PANTHER" id="PTHR11266">
    <property type="entry name" value="PEROXISOMAL MEMBRANE PROTEIN 2, PXMP2 MPV17"/>
    <property type="match status" value="1"/>
</dbReference>
<dbReference type="Pfam" id="PF04117">
    <property type="entry name" value="Mpv17_PMP22"/>
    <property type="match status" value="1"/>
</dbReference>
<dbReference type="InterPro" id="IPR007248">
    <property type="entry name" value="Mpv17_PMP22"/>
</dbReference>
<protein>
    <submittedName>
        <fullName evidence="6">Uncharacterized protein</fullName>
    </submittedName>
</protein>
<evidence type="ECO:0000313" key="6">
    <source>
        <dbReference type="EMBL" id="CAK9214875.1"/>
    </source>
</evidence>
<evidence type="ECO:0000256" key="5">
    <source>
        <dbReference type="ARBA" id="ARBA00023136"/>
    </source>
</evidence>
<dbReference type="PANTHER" id="PTHR11266:SF121">
    <property type="entry name" value="OS09G0315000 PROTEIN"/>
    <property type="match status" value="1"/>
</dbReference>
<reference evidence="6" key="1">
    <citation type="submission" date="2024-02" db="EMBL/GenBank/DDBJ databases">
        <authorList>
            <consortium name="ELIXIR-Norway"/>
            <consortium name="Elixir Norway"/>
        </authorList>
    </citation>
    <scope>NUCLEOTIDE SEQUENCE</scope>
</reference>
<evidence type="ECO:0000256" key="1">
    <source>
        <dbReference type="ARBA" id="ARBA00004141"/>
    </source>
</evidence>
<evidence type="ECO:0000256" key="4">
    <source>
        <dbReference type="ARBA" id="ARBA00022989"/>
    </source>
</evidence>
<sequence>MAALINPASTHVIRSGITNLSKNGELGGVALKHKCVIAEFVSTVRNCSKQIIGTSNKCARYSCARLQPRAQWTEGSNLASAVGNTSVTSSRRHHDHDAAKLLWIEEDVELVHGAPRCRISVLSAVSKSADPMLIIDAVGAVLGDQVQEGFMASLSESLDVNEARPQPIPVGGFNSGVREQLSGVEMVTAEVQVMAPPMYHPKLVWFAKSEEEENRYLDRAINATLAGAALSFAFTKLVTVDHDYWHGWTIMEILKYAPLHNWNAYEEVLKSNPVIAKMMISGVVYSIGDWIGQCMEGKPVLEFNRVRLLRSGLVGFCLHGSLSHYYYYVCEFLFPFKGWWVVPLKVVFEQTIWSAIWNSIYYVVLGLLRFESPARIWKDLKATFFPLLSAGWKLWPFAHLVTYGLVPVEQRLLWVDCVEIIWVTILSMFANKKAEQRLEAVQEASVATDLLLLSEGDDMVASKES</sequence>
<comment type="subcellular location">
    <subcellularLocation>
        <location evidence="1">Membrane</location>
        <topology evidence="1">Multi-pass membrane protein</topology>
    </subcellularLocation>
</comment>
<organism evidence="6 7">
    <name type="scientific">Sphagnum troendelagicum</name>
    <dbReference type="NCBI Taxonomy" id="128251"/>
    <lineage>
        <taxon>Eukaryota</taxon>
        <taxon>Viridiplantae</taxon>
        <taxon>Streptophyta</taxon>
        <taxon>Embryophyta</taxon>
        <taxon>Bryophyta</taxon>
        <taxon>Sphagnophytina</taxon>
        <taxon>Sphagnopsida</taxon>
        <taxon>Sphagnales</taxon>
        <taxon>Sphagnaceae</taxon>
        <taxon>Sphagnum</taxon>
    </lineage>
</organism>
<evidence type="ECO:0000256" key="2">
    <source>
        <dbReference type="ARBA" id="ARBA00006824"/>
    </source>
</evidence>
<keyword evidence="7" id="KW-1185">Reference proteome</keyword>
<dbReference type="EMBL" id="OZ019894">
    <property type="protein sequence ID" value="CAK9214875.1"/>
    <property type="molecule type" value="Genomic_DNA"/>
</dbReference>
<keyword evidence="3" id="KW-0812">Transmembrane</keyword>
<evidence type="ECO:0000256" key="3">
    <source>
        <dbReference type="ARBA" id="ARBA00022692"/>
    </source>
</evidence>
<comment type="similarity">
    <text evidence="2">Belongs to the peroxisomal membrane protein PXMP2/4 family.</text>
</comment>
<name>A0ABP0U803_9BRYO</name>